<sequence length="297" mass="32474">METNSVWLLALSIAVGLLVPIAILVSGYNVFRRRISWKDEIVLVTGGSQGVGSELVEQILLKCNPRHVVIVDVKNPSHAFPKDRVTFFQCDISEFSNVEKLARLVSTHIGQPTIVVNNAGTLAGKRFTDLEPAEIERVIKVNLFGAIWITKVFLPDMLEKNHGHILNVCSALSLSGSAGVSSYCASKFGLSGFSESLTQELKNTQVNVHVSAIYPGLISTTLFSGVSYKYSLFPKLTANYVATVMLWILENDASVEIVTPLIANGGRAMKLFPVLVQGWIKDMIGANSSMDSYNRQL</sequence>
<evidence type="ECO:0000256" key="2">
    <source>
        <dbReference type="ARBA" id="ARBA00023002"/>
    </source>
</evidence>
<dbReference type="PANTHER" id="PTHR24322:SF736">
    <property type="entry name" value="RETINOL DEHYDROGENASE 10"/>
    <property type="match status" value="1"/>
</dbReference>
<dbReference type="InterPro" id="IPR002347">
    <property type="entry name" value="SDR_fam"/>
</dbReference>
<evidence type="ECO:0000256" key="4">
    <source>
        <dbReference type="SAM" id="Phobius"/>
    </source>
</evidence>
<comment type="caution">
    <text evidence="6">The sequence shown here is derived from an EMBL/GenBank/DDBJ whole genome shotgun (WGS) entry which is preliminary data.</text>
</comment>
<evidence type="ECO:0000259" key="5">
    <source>
        <dbReference type="SMART" id="SM00822"/>
    </source>
</evidence>
<dbReference type="AlphaFoldDB" id="A0A507FI64"/>
<evidence type="ECO:0000313" key="7">
    <source>
        <dbReference type="Proteomes" id="UP000320333"/>
    </source>
</evidence>
<evidence type="ECO:0000256" key="1">
    <source>
        <dbReference type="ARBA" id="ARBA00006484"/>
    </source>
</evidence>
<dbReference type="InterPro" id="IPR057326">
    <property type="entry name" value="KR_dom"/>
</dbReference>
<dbReference type="SUPFAM" id="SSF51735">
    <property type="entry name" value="NAD(P)-binding Rossmann-fold domains"/>
    <property type="match status" value="1"/>
</dbReference>
<keyword evidence="4" id="KW-0812">Transmembrane</keyword>
<dbReference type="PANTHER" id="PTHR24322">
    <property type="entry name" value="PKSB"/>
    <property type="match status" value="1"/>
</dbReference>
<dbReference type="PRINTS" id="PR00080">
    <property type="entry name" value="SDRFAMILY"/>
</dbReference>
<reference evidence="6 7" key="1">
    <citation type="journal article" date="2019" name="Sci. Rep.">
        <title>Comparative genomics of chytrid fungi reveal insights into the obligate biotrophic and pathogenic lifestyle of Synchytrium endobioticum.</title>
        <authorList>
            <person name="van de Vossenberg B.T.L.H."/>
            <person name="Warris S."/>
            <person name="Nguyen H.D.T."/>
            <person name="van Gent-Pelzer M.P.E."/>
            <person name="Joly D.L."/>
            <person name="van de Geest H.C."/>
            <person name="Bonants P.J.M."/>
            <person name="Smith D.S."/>
            <person name="Levesque C.A."/>
            <person name="van der Lee T.A.J."/>
        </authorList>
    </citation>
    <scope>NUCLEOTIDE SEQUENCE [LARGE SCALE GENOMIC DNA]</scope>
    <source>
        <strain evidence="6 7">CBS 675.73</strain>
    </source>
</reference>
<comment type="similarity">
    <text evidence="1 3">Belongs to the short-chain dehydrogenases/reductases (SDR) family.</text>
</comment>
<keyword evidence="4" id="KW-1133">Transmembrane helix</keyword>
<accession>A0A507FI64</accession>
<feature type="transmembrane region" description="Helical" evidence="4">
    <location>
        <begin position="6"/>
        <end position="31"/>
    </location>
</feature>
<evidence type="ECO:0000256" key="3">
    <source>
        <dbReference type="RuleBase" id="RU000363"/>
    </source>
</evidence>
<name>A0A507FI64_9FUNG</name>
<protein>
    <recommendedName>
        <fullName evidence="5">Ketoreductase domain-containing protein</fullName>
    </recommendedName>
</protein>
<dbReference type="Proteomes" id="UP000320333">
    <property type="component" value="Unassembled WGS sequence"/>
</dbReference>
<dbReference type="PRINTS" id="PR00081">
    <property type="entry name" value="GDHRDH"/>
</dbReference>
<dbReference type="GO" id="GO:0016616">
    <property type="term" value="F:oxidoreductase activity, acting on the CH-OH group of donors, NAD or NADP as acceptor"/>
    <property type="evidence" value="ECO:0007669"/>
    <property type="project" value="TreeGrafter"/>
</dbReference>
<feature type="domain" description="Ketoreductase" evidence="5">
    <location>
        <begin position="40"/>
        <end position="221"/>
    </location>
</feature>
<dbReference type="InterPro" id="IPR036291">
    <property type="entry name" value="NAD(P)-bd_dom_sf"/>
</dbReference>
<organism evidence="6 7">
    <name type="scientific">Chytriomyces confervae</name>
    <dbReference type="NCBI Taxonomy" id="246404"/>
    <lineage>
        <taxon>Eukaryota</taxon>
        <taxon>Fungi</taxon>
        <taxon>Fungi incertae sedis</taxon>
        <taxon>Chytridiomycota</taxon>
        <taxon>Chytridiomycota incertae sedis</taxon>
        <taxon>Chytridiomycetes</taxon>
        <taxon>Chytridiales</taxon>
        <taxon>Chytriomycetaceae</taxon>
        <taxon>Chytriomyces</taxon>
    </lineage>
</organism>
<dbReference type="EMBL" id="QEAP01000099">
    <property type="protein sequence ID" value="TPX75006.1"/>
    <property type="molecule type" value="Genomic_DNA"/>
</dbReference>
<proteinExistence type="inferred from homology"/>
<gene>
    <name evidence="6" type="ORF">CcCBS67573_g03717</name>
</gene>
<dbReference type="Gene3D" id="3.40.50.720">
    <property type="entry name" value="NAD(P)-binding Rossmann-like Domain"/>
    <property type="match status" value="1"/>
</dbReference>
<dbReference type="Pfam" id="PF00106">
    <property type="entry name" value="adh_short"/>
    <property type="match status" value="1"/>
</dbReference>
<keyword evidence="2" id="KW-0560">Oxidoreductase</keyword>
<dbReference type="SMART" id="SM00822">
    <property type="entry name" value="PKS_KR"/>
    <property type="match status" value="1"/>
</dbReference>
<keyword evidence="4" id="KW-0472">Membrane</keyword>
<evidence type="ECO:0000313" key="6">
    <source>
        <dbReference type="EMBL" id="TPX75006.1"/>
    </source>
</evidence>
<dbReference type="STRING" id="246404.A0A507FI64"/>
<keyword evidence="7" id="KW-1185">Reference proteome</keyword>
<dbReference type="OrthoDB" id="294295at2759"/>